<dbReference type="InterPro" id="IPR052336">
    <property type="entry name" value="MlaD_Phospholipid_Transporter"/>
</dbReference>
<gene>
    <name evidence="2" type="ORF">A0U89_07565</name>
</gene>
<dbReference type="PANTHER" id="PTHR33371:SF4">
    <property type="entry name" value="INTERMEMBRANE PHOSPHOLIPID TRANSPORT SYSTEM BINDING PROTEIN MLAD"/>
    <property type="match status" value="1"/>
</dbReference>
<accession>A0A1D8UTR9</accession>
<organism evidence="2 3">
    <name type="scientific">Kozakia baliensis</name>
    <dbReference type="NCBI Taxonomy" id="153496"/>
    <lineage>
        <taxon>Bacteria</taxon>
        <taxon>Pseudomonadati</taxon>
        <taxon>Pseudomonadota</taxon>
        <taxon>Alphaproteobacteria</taxon>
        <taxon>Acetobacterales</taxon>
        <taxon>Acetobacteraceae</taxon>
        <taxon>Kozakia</taxon>
    </lineage>
</organism>
<evidence type="ECO:0000259" key="1">
    <source>
        <dbReference type="Pfam" id="PF02470"/>
    </source>
</evidence>
<dbReference type="AlphaFoldDB" id="A0A1D8UTR9"/>
<name>A0A1D8UTR9_9PROT</name>
<dbReference type="Pfam" id="PF02470">
    <property type="entry name" value="MlaD"/>
    <property type="match status" value="1"/>
</dbReference>
<keyword evidence="3" id="KW-1185">Reference proteome</keyword>
<dbReference type="InterPro" id="IPR003399">
    <property type="entry name" value="Mce/MlaD"/>
</dbReference>
<proteinExistence type="predicted"/>
<dbReference type="EMBL" id="CP014674">
    <property type="protein sequence ID" value="AOX17026.1"/>
    <property type="molecule type" value="Genomic_DNA"/>
</dbReference>
<dbReference type="STRING" id="153496.A0U89_07565"/>
<reference evidence="2 3" key="1">
    <citation type="journal article" date="2016" name="Microb. Cell Fact.">
        <title>Dissection of exopolysaccharide biosynthesis in Kozakia baliensis.</title>
        <authorList>
            <person name="Brandt J.U."/>
            <person name="Jakob F."/>
            <person name="Behr J."/>
            <person name="Geissler A.J."/>
            <person name="Vogel R.F."/>
        </authorList>
    </citation>
    <scope>NUCLEOTIDE SEQUENCE [LARGE SCALE GENOMIC DNA]</scope>
    <source>
        <strain evidence="2 3">DSM 14400</strain>
    </source>
</reference>
<evidence type="ECO:0000313" key="2">
    <source>
        <dbReference type="EMBL" id="AOX17026.1"/>
    </source>
</evidence>
<dbReference type="Proteomes" id="UP000179145">
    <property type="component" value="Chromosome"/>
</dbReference>
<evidence type="ECO:0000313" key="3">
    <source>
        <dbReference type="Proteomes" id="UP000179145"/>
    </source>
</evidence>
<dbReference type="KEGG" id="kba:A0U89_07565"/>
<sequence>METNMAESRGGAFVASALVLVVAAGFALYAEAQRHGPVNETQRMSARFVSANGLNPGAEVVLAGVRVGTVKSIALNEKTQMADVNFMLNRDIHLPSDSVVGIGAPTMTSDNALQITPGHAAHLLASGETISNTRDQMSLEQQVSNYIFGGSLAGE</sequence>
<dbReference type="eggNOG" id="COG1463">
    <property type="taxonomic scope" value="Bacteria"/>
</dbReference>
<dbReference type="OrthoDB" id="7164001at2"/>
<protein>
    <submittedName>
        <fullName evidence="2">Organic solvent ABC transporter substrate-binding protein</fullName>
    </submittedName>
</protein>
<feature type="domain" description="Mce/MlaD" evidence="1">
    <location>
        <begin position="41"/>
        <end position="118"/>
    </location>
</feature>
<dbReference type="PANTHER" id="PTHR33371">
    <property type="entry name" value="INTERMEMBRANE PHOSPHOLIPID TRANSPORT SYSTEM BINDING PROTEIN MLAD-RELATED"/>
    <property type="match status" value="1"/>
</dbReference>